<evidence type="ECO:0000313" key="2">
    <source>
        <dbReference type="Proteomes" id="UP001054837"/>
    </source>
</evidence>
<reference evidence="1 2" key="1">
    <citation type="submission" date="2021-06" db="EMBL/GenBank/DDBJ databases">
        <title>Caerostris darwini draft genome.</title>
        <authorList>
            <person name="Kono N."/>
            <person name="Arakawa K."/>
        </authorList>
    </citation>
    <scope>NUCLEOTIDE SEQUENCE [LARGE SCALE GENOMIC DNA]</scope>
</reference>
<proteinExistence type="predicted"/>
<name>A0AAV4RJW7_9ARAC</name>
<dbReference type="AlphaFoldDB" id="A0AAV4RJW7"/>
<comment type="caution">
    <text evidence="1">The sequence shown here is derived from an EMBL/GenBank/DDBJ whole genome shotgun (WGS) entry which is preliminary data.</text>
</comment>
<evidence type="ECO:0000313" key="1">
    <source>
        <dbReference type="EMBL" id="GIY20313.1"/>
    </source>
</evidence>
<dbReference type="Proteomes" id="UP001054837">
    <property type="component" value="Unassembled WGS sequence"/>
</dbReference>
<gene>
    <name evidence="1" type="ORF">CDAR_206171</name>
</gene>
<keyword evidence="2" id="KW-1185">Reference proteome</keyword>
<dbReference type="EMBL" id="BPLQ01006151">
    <property type="protein sequence ID" value="GIY20313.1"/>
    <property type="molecule type" value="Genomic_DNA"/>
</dbReference>
<protein>
    <submittedName>
        <fullName evidence="1">Uncharacterized protein</fullName>
    </submittedName>
</protein>
<organism evidence="1 2">
    <name type="scientific">Caerostris darwini</name>
    <dbReference type="NCBI Taxonomy" id="1538125"/>
    <lineage>
        <taxon>Eukaryota</taxon>
        <taxon>Metazoa</taxon>
        <taxon>Ecdysozoa</taxon>
        <taxon>Arthropoda</taxon>
        <taxon>Chelicerata</taxon>
        <taxon>Arachnida</taxon>
        <taxon>Araneae</taxon>
        <taxon>Araneomorphae</taxon>
        <taxon>Entelegynae</taxon>
        <taxon>Araneoidea</taxon>
        <taxon>Araneidae</taxon>
        <taxon>Caerostris</taxon>
    </lineage>
</organism>
<sequence>MIKPKDVDCECVGGFNQCLPSVRCPCNAHIRVFCLPWSCEWIFSRSRLLFGGHLPQRVPPKIVWLNETFATTVCNSNSFIHSE</sequence>
<accession>A0AAV4RJW7</accession>